<dbReference type="GO" id="GO:0015031">
    <property type="term" value="P:protein transport"/>
    <property type="evidence" value="ECO:0007669"/>
    <property type="project" value="UniProtKB-UniRule"/>
</dbReference>
<proteinExistence type="inferred from homology"/>
<dbReference type="InterPro" id="IPR035958">
    <property type="entry name" value="SecB-like_sf"/>
</dbReference>
<evidence type="ECO:0000256" key="3">
    <source>
        <dbReference type="ARBA" id="ARBA00022927"/>
    </source>
</evidence>
<dbReference type="GO" id="GO:0005737">
    <property type="term" value="C:cytoplasm"/>
    <property type="evidence" value="ECO:0007669"/>
    <property type="project" value="UniProtKB-SubCell"/>
</dbReference>
<dbReference type="NCBIfam" id="NF004393">
    <property type="entry name" value="PRK05751.1-4"/>
    <property type="match status" value="1"/>
</dbReference>
<dbReference type="GO" id="GO:0051262">
    <property type="term" value="P:protein tetramerization"/>
    <property type="evidence" value="ECO:0007669"/>
    <property type="project" value="InterPro"/>
</dbReference>
<protein>
    <recommendedName>
        <fullName evidence="5">Protein-export protein SecB</fullName>
    </recommendedName>
</protein>
<name>A0A5C8KMC6_9GAMM</name>
<keyword evidence="5" id="KW-0963">Cytoplasm</keyword>
<dbReference type="NCBIfam" id="NF004392">
    <property type="entry name" value="PRK05751.1-3"/>
    <property type="match status" value="1"/>
</dbReference>
<dbReference type="PRINTS" id="PR01594">
    <property type="entry name" value="SECBCHAPRONE"/>
</dbReference>
<dbReference type="GO" id="GO:0006457">
    <property type="term" value="P:protein folding"/>
    <property type="evidence" value="ECO:0007669"/>
    <property type="project" value="UniProtKB-UniRule"/>
</dbReference>
<comment type="function">
    <text evidence="5">One of the proteins required for the normal export of preproteins out of the cell cytoplasm. It is a molecular chaperone that binds to a subset of precursor proteins, maintaining them in a translocation-competent state. It also specifically binds to its receptor SecA.</text>
</comment>
<reference evidence="6 7" key="1">
    <citation type="submission" date="2019-08" db="EMBL/GenBank/DDBJ databases">
        <authorList>
            <person name="Karlyshev A.V."/>
        </authorList>
    </citation>
    <scope>NUCLEOTIDE SEQUENCE [LARGE SCALE GENOMIC DNA]</scope>
    <source>
        <strain evidence="6 7">Alg18-2.2</strain>
    </source>
</reference>
<dbReference type="GO" id="GO:0051082">
    <property type="term" value="F:unfolded protein binding"/>
    <property type="evidence" value="ECO:0007669"/>
    <property type="project" value="InterPro"/>
</dbReference>
<dbReference type="EMBL" id="VRTS01000008">
    <property type="protein sequence ID" value="TXK60765.1"/>
    <property type="molecule type" value="Genomic_DNA"/>
</dbReference>
<comment type="subcellular location">
    <subcellularLocation>
        <location evidence="5">Cytoplasm</location>
    </subcellularLocation>
</comment>
<dbReference type="InterPro" id="IPR003708">
    <property type="entry name" value="SecB"/>
</dbReference>
<dbReference type="NCBIfam" id="NF004391">
    <property type="entry name" value="PRK05751.1-2"/>
    <property type="match status" value="1"/>
</dbReference>
<dbReference type="Proteomes" id="UP000321248">
    <property type="component" value="Unassembled WGS sequence"/>
</dbReference>
<evidence type="ECO:0000313" key="7">
    <source>
        <dbReference type="Proteomes" id="UP000321248"/>
    </source>
</evidence>
<keyword evidence="4 5" id="KW-0811">Translocation</keyword>
<sequence>MADENTNGAGGAANAEQPQAQFNVQKIYVKDVSFEAPNTPASFNEQAQPQLALNLNQKVNKVADDQFEVVLTLTLDCKVEDKSIYLVELQQAGLFVLKGFDARNLDMMLGSYCPNMLFPYGRQMISDLIQAGGFPPFLLQPINFDQLYADQLRRRAEAQAQGDQAQQPPAGNA</sequence>
<evidence type="ECO:0000313" key="6">
    <source>
        <dbReference type="EMBL" id="TXK60765.1"/>
    </source>
</evidence>
<dbReference type="PANTHER" id="PTHR36918:SF1">
    <property type="entry name" value="PROTEIN-EXPORT PROTEIN SECB"/>
    <property type="match status" value="1"/>
</dbReference>
<dbReference type="RefSeq" id="WP_147892224.1">
    <property type="nucleotide sequence ID" value="NZ_VRTS01000008.1"/>
</dbReference>
<evidence type="ECO:0000256" key="2">
    <source>
        <dbReference type="ARBA" id="ARBA00022448"/>
    </source>
</evidence>
<keyword evidence="7" id="KW-1185">Reference proteome</keyword>
<dbReference type="OrthoDB" id="9795145at2"/>
<evidence type="ECO:0000256" key="1">
    <source>
        <dbReference type="ARBA" id="ARBA00009990"/>
    </source>
</evidence>
<keyword evidence="5" id="KW-0143">Chaperone</keyword>
<dbReference type="AlphaFoldDB" id="A0A5C8KMC6"/>
<dbReference type="Pfam" id="PF02556">
    <property type="entry name" value="SecB"/>
    <property type="match status" value="1"/>
</dbReference>
<comment type="subunit">
    <text evidence="5">Homotetramer, a dimer of dimers. One homotetramer interacts with 1 SecA dimer.</text>
</comment>
<organism evidence="6 7">
    <name type="scientific">Alkalisalibacterium limincola</name>
    <dbReference type="NCBI Taxonomy" id="2699169"/>
    <lineage>
        <taxon>Bacteria</taxon>
        <taxon>Pseudomonadati</taxon>
        <taxon>Pseudomonadota</taxon>
        <taxon>Gammaproteobacteria</taxon>
        <taxon>Lysobacterales</taxon>
        <taxon>Lysobacteraceae</taxon>
        <taxon>Alkalisalibacterium</taxon>
    </lineage>
</organism>
<gene>
    <name evidence="5 6" type="primary">secB</name>
    <name evidence="6" type="ORF">FU658_11580</name>
</gene>
<dbReference type="SUPFAM" id="SSF54611">
    <property type="entry name" value="SecB-like"/>
    <property type="match status" value="1"/>
</dbReference>
<dbReference type="NCBIfam" id="TIGR00809">
    <property type="entry name" value="secB"/>
    <property type="match status" value="1"/>
</dbReference>
<keyword evidence="3 5" id="KW-0653">Protein transport</keyword>
<evidence type="ECO:0000256" key="5">
    <source>
        <dbReference type="HAMAP-Rule" id="MF_00821"/>
    </source>
</evidence>
<dbReference type="Gene3D" id="3.10.420.10">
    <property type="entry name" value="SecB-like"/>
    <property type="match status" value="1"/>
</dbReference>
<comment type="caution">
    <text evidence="6">The sequence shown here is derived from an EMBL/GenBank/DDBJ whole genome shotgun (WGS) entry which is preliminary data.</text>
</comment>
<dbReference type="HAMAP" id="MF_00821">
    <property type="entry name" value="SecB"/>
    <property type="match status" value="1"/>
</dbReference>
<comment type="similarity">
    <text evidence="1 5">Belongs to the SecB family.</text>
</comment>
<evidence type="ECO:0000256" key="4">
    <source>
        <dbReference type="ARBA" id="ARBA00023010"/>
    </source>
</evidence>
<keyword evidence="2 5" id="KW-0813">Transport</keyword>
<accession>A0A5C8KMC6</accession>
<dbReference type="PANTHER" id="PTHR36918">
    <property type="match status" value="1"/>
</dbReference>